<feature type="domain" description="Hcy-binding" evidence="4">
    <location>
        <begin position="9"/>
        <end position="314"/>
    </location>
</feature>
<dbReference type="RefSeq" id="WP_160855010.1">
    <property type="nucleotide sequence ID" value="NZ_WUWG01000003.1"/>
</dbReference>
<evidence type="ECO:0000256" key="1">
    <source>
        <dbReference type="ARBA" id="ARBA00022603"/>
    </source>
</evidence>
<organism evidence="5 6">
    <name type="scientific">Oceanomicrobium pacificus</name>
    <dbReference type="NCBI Taxonomy" id="2692916"/>
    <lineage>
        <taxon>Bacteria</taxon>
        <taxon>Pseudomonadati</taxon>
        <taxon>Pseudomonadota</taxon>
        <taxon>Alphaproteobacteria</taxon>
        <taxon>Rhodobacterales</taxon>
        <taxon>Paracoccaceae</taxon>
        <taxon>Oceanomicrobium</taxon>
    </lineage>
</organism>
<dbReference type="Gene3D" id="3.20.20.330">
    <property type="entry name" value="Homocysteine-binding-like domain"/>
    <property type="match status" value="1"/>
</dbReference>
<comment type="cofactor">
    <cofactor evidence="3">
        <name>Zn(2+)</name>
        <dbReference type="ChEBI" id="CHEBI:29105"/>
    </cofactor>
</comment>
<comment type="caution">
    <text evidence="5">The sequence shown here is derived from an EMBL/GenBank/DDBJ whole genome shotgun (WGS) entry which is preliminary data.</text>
</comment>
<sequence length="317" mass="34066">MLEQQVTQEPRRLPDDSRIYLTYTGLETDLIFNRGIDLPEFASFPLLEHADGRALLAAAFQDQIAVARAGGCGCILESTTWVANRDRAAPLGYGADQLAEVNRRSMAFLAEQRDAAGYDPILLSANVGPRADAFSPEVTMTADEARAYHAEQIGWLAETEVDFIAGYTLANVPEAIGLAQAATDHHLSVAISFTVEVDGRLPSGTPFPEALAETDATTGGAVAYYMINCAHPDHIARAFGDADAHWSPRLQGLVVNASRCSHAELDEATELDAGDPPELGRAVAALTRAHTQLKVIGGCCGTDMRHLREIVRNLSPD</sequence>
<dbReference type="GO" id="GO:0032259">
    <property type="term" value="P:methylation"/>
    <property type="evidence" value="ECO:0007669"/>
    <property type="project" value="UniProtKB-KW"/>
</dbReference>
<dbReference type="GO" id="GO:0008168">
    <property type="term" value="F:methyltransferase activity"/>
    <property type="evidence" value="ECO:0007669"/>
    <property type="project" value="UniProtKB-UniRule"/>
</dbReference>
<dbReference type="PROSITE" id="PS50970">
    <property type="entry name" value="HCY"/>
    <property type="match status" value="1"/>
</dbReference>
<dbReference type="PANTHER" id="PTHR11103">
    <property type="entry name" value="SLR1189 PROTEIN"/>
    <property type="match status" value="1"/>
</dbReference>
<accession>A0A6B0TTA7</accession>
<protein>
    <submittedName>
        <fullName evidence="5">Homocysteine S-methyltransferase</fullName>
    </submittedName>
</protein>
<dbReference type="PANTHER" id="PTHR11103:SF18">
    <property type="entry name" value="SLR1189 PROTEIN"/>
    <property type="match status" value="1"/>
</dbReference>
<evidence type="ECO:0000256" key="3">
    <source>
        <dbReference type="PROSITE-ProRule" id="PRU00333"/>
    </source>
</evidence>
<keyword evidence="1 3" id="KW-0489">Methyltransferase</keyword>
<dbReference type="EMBL" id="WUWG01000003">
    <property type="protein sequence ID" value="MXU66009.1"/>
    <property type="molecule type" value="Genomic_DNA"/>
</dbReference>
<dbReference type="Proteomes" id="UP000436016">
    <property type="component" value="Unassembled WGS sequence"/>
</dbReference>
<feature type="binding site" evidence="3">
    <location>
        <position position="229"/>
    </location>
    <ligand>
        <name>Zn(2+)</name>
        <dbReference type="ChEBI" id="CHEBI:29105"/>
    </ligand>
</feature>
<feature type="binding site" evidence="3">
    <location>
        <position position="299"/>
    </location>
    <ligand>
        <name>Zn(2+)</name>
        <dbReference type="ChEBI" id="CHEBI:29105"/>
    </ligand>
</feature>
<dbReference type="SUPFAM" id="SSF82282">
    <property type="entry name" value="Homocysteine S-methyltransferase"/>
    <property type="match status" value="1"/>
</dbReference>
<dbReference type="InterPro" id="IPR003726">
    <property type="entry name" value="HCY_dom"/>
</dbReference>
<dbReference type="Pfam" id="PF02574">
    <property type="entry name" value="S-methyl_trans"/>
    <property type="match status" value="1"/>
</dbReference>
<gene>
    <name evidence="5" type="ORF">GSH16_11155</name>
</gene>
<keyword evidence="3" id="KW-0862">Zinc</keyword>
<dbReference type="InterPro" id="IPR036589">
    <property type="entry name" value="HCY_dom_sf"/>
</dbReference>
<evidence type="ECO:0000259" key="4">
    <source>
        <dbReference type="PROSITE" id="PS50970"/>
    </source>
</evidence>
<dbReference type="GO" id="GO:0046872">
    <property type="term" value="F:metal ion binding"/>
    <property type="evidence" value="ECO:0007669"/>
    <property type="project" value="UniProtKB-KW"/>
</dbReference>
<proteinExistence type="predicted"/>
<keyword evidence="2 3" id="KW-0808">Transferase</keyword>
<evidence type="ECO:0000313" key="5">
    <source>
        <dbReference type="EMBL" id="MXU66009.1"/>
    </source>
</evidence>
<name>A0A6B0TTA7_9RHOB</name>
<reference evidence="5 6" key="1">
    <citation type="submission" date="2019-12" db="EMBL/GenBank/DDBJ databases">
        <title>Strain KN286 was isolated from seawater, which was collected from Caroline Seamount in the tropical western Pacific.</title>
        <authorList>
            <person name="Wang Q."/>
        </authorList>
    </citation>
    <scope>NUCLEOTIDE SEQUENCE [LARGE SCALE GENOMIC DNA]</scope>
    <source>
        <strain evidence="5 6">KN286</strain>
    </source>
</reference>
<evidence type="ECO:0000313" key="6">
    <source>
        <dbReference type="Proteomes" id="UP000436016"/>
    </source>
</evidence>
<evidence type="ECO:0000256" key="2">
    <source>
        <dbReference type="ARBA" id="ARBA00022679"/>
    </source>
</evidence>
<keyword evidence="3" id="KW-0479">Metal-binding</keyword>
<feature type="binding site" evidence="3">
    <location>
        <position position="300"/>
    </location>
    <ligand>
        <name>Zn(2+)</name>
        <dbReference type="ChEBI" id="CHEBI:29105"/>
    </ligand>
</feature>
<keyword evidence="6" id="KW-1185">Reference proteome</keyword>
<dbReference type="AlphaFoldDB" id="A0A6B0TTA7"/>